<accession>I8J3K8</accession>
<dbReference type="PATRIC" id="fig|1196324.3.peg.1085"/>
<organism evidence="2 3">
    <name type="scientific">Fictibacillus macauensis ZFHKF-1</name>
    <dbReference type="NCBI Taxonomy" id="1196324"/>
    <lineage>
        <taxon>Bacteria</taxon>
        <taxon>Bacillati</taxon>
        <taxon>Bacillota</taxon>
        <taxon>Bacilli</taxon>
        <taxon>Bacillales</taxon>
        <taxon>Fictibacillaceae</taxon>
        <taxon>Fictibacillus</taxon>
    </lineage>
</organism>
<dbReference type="AlphaFoldDB" id="I8J3K8"/>
<dbReference type="Pfam" id="PF12679">
    <property type="entry name" value="ABC2_membrane_2"/>
    <property type="match status" value="1"/>
</dbReference>
<evidence type="ECO:0000313" key="2">
    <source>
        <dbReference type="EMBL" id="EIT86361.1"/>
    </source>
</evidence>
<feature type="transmembrane region" description="Helical" evidence="1">
    <location>
        <begin position="210"/>
        <end position="229"/>
    </location>
</feature>
<sequence>MSNFWGLIRNENMKIYRKPGTFVMMGILVALVLITAFLFKNIVDETVTGNWKQKLQTENVQLQKEIKKEAKSNPGIVKYNTEKIEINKYRIKHNYQPIRSVADYLQKSTSMVSIIVILTLIVAGGSVAGEFSAGTIKMLLIRPSSRTMILLSKFIAVILFAIVLLLLNFVASFIIGGLVYGFEGASQPILEYVNGHVETMNVFGEIWKQYGYGCIELIIMATFAFMLSVMFRNSSLAIAASIILSMSGSIIMSFISKYSWSKYVLFANTDLTMYTAGRTPLVKGMTLNFSIAVLLVYFIVFTVLTVVVFKKRDVAA</sequence>
<name>I8J3K8_9BACL</name>
<protein>
    <submittedName>
        <fullName evidence="2">ABC-type transport system permease protein</fullName>
    </submittedName>
</protein>
<evidence type="ECO:0000313" key="3">
    <source>
        <dbReference type="Proteomes" id="UP000004080"/>
    </source>
</evidence>
<keyword evidence="1" id="KW-0812">Transmembrane</keyword>
<keyword evidence="3" id="KW-1185">Reference proteome</keyword>
<dbReference type="PANTHER" id="PTHR37305:SF1">
    <property type="entry name" value="MEMBRANE PROTEIN"/>
    <property type="match status" value="1"/>
</dbReference>
<feature type="transmembrane region" description="Helical" evidence="1">
    <location>
        <begin position="289"/>
        <end position="309"/>
    </location>
</feature>
<dbReference type="Proteomes" id="UP000004080">
    <property type="component" value="Unassembled WGS sequence"/>
</dbReference>
<keyword evidence="1" id="KW-1133">Transmembrane helix</keyword>
<dbReference type="PANTHER" id="PTHR37305">
    <property type="entry name" value="INTEGRAL MEMBRANE PROTEIN-RELATED"/>
    <property type="match status" value="1"/>
</dbReference>
<dbReference type="GO" id="GO:0140359">
    <property type="term" value="F:ABC-type transporter activity"/>
    <property type="evidence" value="ECO:0007669"/>
    <property type="project" value="InterPro"/>
</dbReference>
<feature type="transmembrane region" description="Helical" evidence="1">
    <location>
        <begin position="154"/>
        <end position="182"/>
    </location>
</feature>
<dbReference type="eggNOG" id="COG1277">
    <property type="taxonomic scope" value="Bacteria"/>
</dbReference>
<comment type="caution">
    <text evidence="2">The sequence shown here is derived from an EMBL/GenBank/DDBJ whole genome shotgun (WGS) entry which is preliminary data.</text>
</comment>
<reference evidence="2 3" key="1">
    <citation type="journal article" date="2012" name="J. Bacteriol.">
        <title>Genome of Bacillus macauensis ZFHKF-1, a Long-Chain-Forming Bacterium.</title>
        <authorList>
            <person name="Cai L."/>
            <person name="Zhang T."/>
        </authorList>
    </citation>
    <scope>NUCLEOTIDE SEQUENCE [LARGE SCALE GENOMIC DNA]</scope>
    <source>
        <strain evidence="2 3">ZFHKF-1</strain>
    </source>
</reference>
<dbReference type="STRING" id="1196324.A374_05336"/>
<dbReference type="OrthoDB" id="8613028at2"/>
<dbReference type="RefSeq" id="WP_007201166.1">
    <property type="nucleotide sequence ID" value="NZ_AKKV01000021.1"/>
</dbReference>
<gene>
    <name evidence="2" type="ORF">A374_05336</name>
</gene>
<keyword evidence="1" id="KW-0472">Membrane</keyword>
<feature type="transmembrane region" description="Helical" evidence="1">
    <location>
        <begin position="21"/>
        <end position="39"/>
    </location>
</feature>
<evidence type="ECO:0000256" key="1">
    <source>
        <dbReference type="SAM" id="Phobius"/>
    </source>
</evidence>
<feature type="transmembrane region" description="Helical" evidence="1">
    <location>
        <begin position="236"/>
        <end position="255"/>
    </location>
</feature>
<proteinExistence type="predicted"/>
<dbReference type="GO" id="GO:0005886">
    <property type="term" value="C:plasma membrane"/>
    <property type="evidence" value="ECO:0007669"/>
    <property type="project" value="UniProtKB-SubCell"/>
</dbReference>
<feature type="transmembrane region" description="Helical" evidence="1">
    <location>
        <begin position="111"/>
        <end position="133"/>
    </location>
</feature>
<dbReference type="EMBL" id="AKKV01000021">
    <property type="protein sequence ID" value="EIT86361.1"/>
    <property type="molecule type" value="Genomic_DNA"/>
</dbReference>